<sequence length="506" mass="55358">MSSYQLTPDDLDISTEITPAIRAAQNPNPAVLQALLDYYTSELPHVAHLAPRDRGGLEQCSPNADITGAIDCVYESPLTAAIRADLPDNVRALLAAGADPTGIRLSYQSDYSVRFIRGRDAKTDMSSFALCPPRESILAVAAAKGIQHQTQPLTTAELDERRSGFPRFWTEPNLPGQRFRSTKALTALEVAAACGQEQMFDWIRDAGADESAWTQTQPPNESVDDRLSGQEAAPPSSLSTSSPVHEAIAAGDLVMLRKLLHQHQYSPNYRPLTAAPTLALPPLSYALACCDPGDPKIRECITELRNHPDLDPHLRTPIFEVHLLHFAVARHSPALLSWLALLLSSAGSTALGQTLLHIASLPLTSESIDQNNPDVVRSIHCARTLDLTWLPHPRPSPLHLQPRPPSRLNPVRPRARTPMTPAEQEAQLDTLRVLVDAGIDVRAQDVDGNTALHYLAATWNVDPRAMQLLRDMDAGEEVYHHALNREGLSPRALWESNTSSNSILEG</sequence>
<dbReference type="PROSITE" id="PS50088">
    <property type="entry name" value="ANK_REPEAT"/>
    <property type="match status" value="1"/>
</dbReference>
<accession>A0A2I1D416</accession>
<feature type="region of interest" description="Disordered" evidence="4">
    <location>
        <begin position="396"/>
        <end position="423"/>
    </location>
</feature>
<dbReference type="PANTHER" id="PTHR24198:SF165">
    <property type="entry name" value="ANKYRIN REPEAT-CONTAINING PROTEIN-RELATED"/>
    <property type="match status" value="1"/>
</dbReference>
<dbReference type="RefSeq" id="XP_024693203.1">
    <property type="nucleotide sequence ID" value="XM_024833472.1"/>
</dbReference>
<dbReference type="GeneID" id="36540996"/>
<dbReference type="VEuPathDB" id="FungiDB:P168DRAFT_235468"/>
<evidence type="ECO:0000256" key="1">
    <source>
        <dbReference type="ARBA" id="ARBA00022737"/>
    </source>
</evidence>
<keyword evidence="2 3" id="KW-0040">ANK repeat</keyword>
<reference evidence="5" key="1">
    <citation type="submission" date="2016-12" db="EMBL/GenBank/DDBJ databases">
        <title>The genomes of Aspergillus section Nigri reveals drivers in fungal speciation.</title>
        <authorList>
            <consortium name="DOE Joint Genome Institute"/>
            <person name="Vesth T.C."/>
            <person name="Nybo J."/>
            <person name="Theobald S."/>
            <person name="Brandl J."/>
            <person name="Frisvad J.C."/>
            <person name="Nielsen K.F."/>
            <person name="Lyhne E.K."/>
            <person name="Kogle M.E."/>
            <person name="Kuo A."/>
            <person name="Riley R."/>
            <person name="Clum A."/>
            <person name="Nolan M."/>
            <person name="Lipzen A."/>
            <person name="Salamov A."/>
            <person name="Henrissat B."/>
            <person name="Wiebenga A."/>
            <person name="De vries R.P."/>
            <person name="Grigoriev I.V."/>
            <person name="Mortensen U.H."/>
            <person name="Andersen M.R."/>
            <person name="Baker S.E."/>
        </authorList>
    </citation>
    <scope>NUCLEOTIDE SEQUENCE</scope>
    <source>
        <strain evidence="5">IBT 28561</strain>
    </source>
</reference>
<dbReference type="AlphaFoldDB" id="A0A2I1D416"/>
<feature type="region of interest" description="Disordered" evidence="4">
    <location>
        <begin position="210"/>
        <end position="243"/>
    </location>
</feature>
<dbReference type="EMBL" id="MSFM01000005">
    <property type="protein sequence ID" value="PKY04609.1"/>
    <property type="molecule type" value="Genomic_DNA"/>
</dbReference>
<keyword evidence="1" id="KW-0677">Repeat</keyword>
<protein>
    <submittedName>
        <fullName evidence="5">Uncharacterized protein</fullName>
    </submittedName>
</protein>
<dbReference type="SUPFAM" id="SSF48403">
    <property type="entry name" value="Ankyrin repeat"/>
    <property type="match status" value="1"/>
</dbReference>
<gene>
    <name evidence="5" type="ORF">P168DRAFT_235468</name>
</gene>
<comment type="caution">
    <text evidence="5">The sequence shown here is derived from an EMBL/GenBank/DDBJ whole genome shotgun (WGS) entry which is preliminary data.</text>
</comment>
<dbReference type="OrthoDB" id="2980193at2759"/>
<dbReference type="Pfam" id="PF13637">
    <property type="entry name" value="Ank_4"/>
    <property type="match status" value="1"/>
</dbReference>
<evidence type="ECO:0000256" key="4">
    <source>
        <dbReference type="SAM" id="MobiDB-lite"/>
    </source>
</evidence>
<dbReference type="InterPro" id="IPR036770">
    <property type="entry name" value="Ankyrin_rpt-contain_sf"/>
</dbReference>
<proteinExistence type="predicted"/>
<dbReference type="SMART" id="SM00248">
    <property type="entry name" value="ANK"/>
    <property type="match status" value="6"/>
</dbReference>
<evidence type="ECO:0000313" key="5">
    <source>
        <dbReference type="EMBL" id="PKY04609.1"/>
    </source>
</evidence>
<organism evidence="5 6">
    <name type="scientific">Aspergillus campestris (strain IBT 28561)</name>
    <dbReference type="NCBI Taxonomy" id="1392248"/>
    <lineage>
        <taxon>Eukaryota</taxon>
        <taxon>Fungi</taxon>
        <taxon>Dikarya</taxon>
        <taxon>Ascomycota</taxon>
        <taxon>Pezizomycotina</taxon>
        <taxon>Eurotiomycetes</taxon>
        <taxon>Eurotiomycetidae</taxon>
        <taxon>Eurotiales</taxon>
        <taxon>Aspergillaceae</taxon>
        <taxon>Aspergillus</taxon>
        <taxon>Aspergillus subgen. Circumdati</taxon>
    </lineage>
</organism>
<feature type="repeat" description="ANK" evidence="3">
    <location>
        <begin position="414"/>
        <end position="446"/>
    </location>
</feature>
<dbReference type="InterPro" id="IPR002110">
    <property type="entry name" value="Ankyrin_rpt"/>
</dbReference>
<dbReference type="Gene3D" id="1.25.40.20">
    <property type="entry name" value="Ankyrin repeat-containing domain"/>
    <property type="match status" value="2"/>
</dbReference>
<feature type="compositionally biased region" description="Pro residues" evidence="4">
    <location>
        <begin position="396"/>
        <end position="407"/>
    </location>
</feature>
<keyword evidence="6" id="KW-1185">Reference proteome</keyword>
<evidence type="ECO:0000256" key="3">
    <source>
        <dbReference type="PROSITE-ProRule" id="PRU00023"/>
    </source>
</evidence>
<evidence type="ECO:0000256" key="2">
    <source>
        <dbReference type="ARBA" id="ARBA00023043"/>
    </source>
</evidence>
<dbReference type="Proteomes" id="UP000234254">
    <property type="component" value="Unassembled WGS sequence"/>
</dbReference>
<dbReference type="PANTHER" id="PTHR24198">
    <property type="entry name" value="ANKYRIN REPEAT AND PROTEIN KINASE DOMAIN-CONTAINING PROTEIN"/>
    <property type="match status" value="1"/>
</dbReference>
<name>A0A2I1D416_ASPC2</name>
<feature type="compositionally biased region" description="Low complexity" evidence="4">
    <location>
        <begin position="234"/>
        <end position="243"/>
    </location>
</feature>
<evidence type="ECO:0000313" key="6">
    <source>
        <dbReference type="Proteomes" id="UP000234254"/>
    </source>
</evidence>